<comment type="subcellular location">
    <subcellularLocation>
        <location evidence="1">Cell membrane</location>
        <topology evidence="1">Multi-pass membrane protein</topology>
    </subcellularLocation>
</comment>
<gene>
    <name evidence="9" type="ORF">JCM14108_2803</name>
</gene>
<organism evidence="9 10">
    <name type="scientific">Lentilactobacillus farraginis DSM 18382 = JCM 14108</name>
    <dbReference type="NCBI Taxonomy" id="1423743"/>
    <lineage>
        <taxon>Bacteria</taxon>
        <taxon>Bacillati</taxon>
        <taxon>Bacillota</taxon>
        <taxon>Bacilli</taxon>
        <taxon>Lactobacillales</taxon>
        <taxon>Lactobacillaceae</taxon>
        <taxon>Lentilactobacillus</taxon>
    </lineage>
</organism>
<keyword evidence="3" id="KW-1003">Cell membrane</keyword>
<dbReference type="InterPro" id="IPR011701">
    <property type="entry name" value="MFS"/>
</dbReference>
<keyword evidence="4 7" id="KW-0812">Transmembrane</keyword>
<keyword evidence="2" id="KW-0813">Transport</keyword>
<dbReference type="PANTHER" id="PTHR43124">
    <property type="entry name" value="PURINE EFFLUX PUMP PBUE"/>
    <property type="match status" value="1"/>
</dbReference>
<dbReference type="Gene3D" id="1.20.1250.20">
    <property type="entry name" value="MFS general substrate transporter like domains"/>
    <property type="match status" value="1"/>
</dbReference>
<evidence type="ECO:0000256" key="1">
    <source>
        <dbReference type="ARBA" id="ARBA00004651"/>
    </source>
</evidence>
<evidence type="ECO:0000256" key="3">
    <source>
        <dbReference type="ARBA" id="ARBA00022475"/>
    </source>
</evidence>
<dbReference type="PANTHER" id="PTHR43124:SF3">
    <property type="entry name" value="CHLORAMPHENICOL EFFLUX PUMP RV0191"/>
    <property type="match status" value="1"/>
</dbReference>
<dbReference type="EMBL" id="BAKI01000044">
    <property type="protein sequence ID" value="GAF37746.1"/>
    <property type="molecule type" value="Genomic_DNA"/>
</dbReference>
<evidence type="ECO:0000256" key="4">
    <source>
        <dbReference type="ARBA" id="ARBA00022692"/>
    </source>
</evidence>
<dbReference type="Pfam" id="PF07690">
    <property type="entry name" value="MFS_1"/>
    <property type="match status" value="1"/>
</dbReference>
<dbReference type="eggNOG" id="COG2814">
    <property type="taxonomic scope" value="Bacteria"/>
</dbReference>
<dbReference type="AlphaFoldDB" id="X0PLT3"/>
<dbReference type="InterPro" id="IPR050189">
    <property type="entry name" value="MFS_Efflux_Transporters"/>
</dbReference>
<evidence type="ECO:0000259" key="8">
    <source>
        <dbReference type="PROSITE" id="PS50850"/>
    </source>
</evidence>
<evidence type="ECO:0000256" key="2">
    <source>
        <dbReference type="ARBA" id="ARBA00022448"/>
    </source>
</evidence>
<keyword evidence="6 7" id="KW-0472">Membrane</keyword>
<feature type="transmembrane region" description="Helical" evidence="7">
    <location>
        <begin position="77"/>
        <end position="103"/>
    </location>
</feature>
<feature type="domain" description="Major facilitator superfamily (MFS) profile" evidence="8">
    <location>
        <begin position="7"/>
        <end position="113"/>
    </location>
</feature>
<accession>X0PLT3</accession>
<feature type="transmembrane region" description="Helical" evidence="7">
    <location>
        <begin position="9"/>
        <end position="30"/>
    </location>
</feature>
<evidence type="ECO:0000256" key="5">
    <source>
        <dbReference type="ARBA" id="ARBA00022989"/>
    </source>
</evidence>
<dbReference type="PROSITE" id="PS51257">
    <property type="entry name" value="PROKAR_LIPOPROTEIN"/>
    <property type="match status" value="1"/>
</dbReference>
<feature type="transmembrane region" description="Helical" evidence="7">
    <location>
        <begin position="42"/>
        <end position="65"/>
    </location>
</feature>
<sequence>MSKFKLQSVVFVLVAFMLGCNEFIVVGILSDLSKQFQVPISIMGYLVTIFATVYAVSTPFITVLTSRFSRYKTLLTLMLIFLIGNTLSGLSTSYLFMVISRIITQQLPVPSFH</sequence>
<comment type="caution">
    <text evidence="9">The sequence shown here is derived from an EMBL/GenBank/DDBJ whole genome shotgun (WGS) entry which is preliminary data.</text>
</comment>
<evidence type="ECO:0000313" key="9">
    <source>
        <dbReference type="EMBL" id="GAF37746.1"/>
    </source>
</evidence>
<name>X0PLT3_9LACO</name>
<dbReference type="InterPro" id="IPR020846">
    <property type="entry name" value="MFS_dom"/>
</dbReference>
<dbReference type="GO" id="GO:0022857">
    <property type="term" value="F:transmembrane transporter activity"/>
    <property type="evidence" value="ECO:0007669"/>
    <property type="project" value="InterPro"/>
</dbReference>
<protein>
    <recommendedName>
        <fullName evidence="8">Major facilitator superfamily (MFS) profile domain-containing protein</fullName>
    </recommendedName>
</protein>
<evidence type="ECO:0000256" key="6">
    <source>
        <dbReference type="ARBA" id="ARBA00023136"/>
    </source>
</evidence>
<dbReference type="Proteomes" id="UP000019488">
    <property type="component" value="Unassembled WGS sequence"/>
</dbReference>
<evidence type="ECO:0000313" key="10">
    <source>
        <dbReference type="Proteomes" id="UP000019488"/>
    </source>
</evidence>
<dbReference type="GO" id="GO:0005886">
    <property type="term" value="C:plasma membrane"/>
    <property type="evidence" value="ECO:0007669"/>
    <property type="project" value="UniProtKB-SubCell"/>
</dbReference>
<evidence type="ECO:0000256" key="7">
    <source>
        <dbReference type="SAM" id="Phobius"/>
    </source>
</evidence>
<dbReference type="PROSITE" id="PS50850">
    <property type="entry name" value="MFS"/>
    <property type="match status" value="1"/>
</dbReference>
<reference evidence="9" key="1">
    <citation type="journal article" date="2014" name="Genome Announc.">
        <title>Draft Genome Sequences of Two Lactobacillus Strains, L. farraginis JCM 14108T and L. composti JCM 14202T, Isolated from Compost of Distilled Shochu Residue.</title>
        <authorList>
            <person name="Yuki M."/>
            <person name="Oshima K."/>
            <person name="Suda W."/>
            <person name="Kitahara M."/>
            <person name="Kitamura K."/>
            <person name="Iida T."/>
            <person name="Hattori M."/>
            <person name="Ohkuma M."/>
        </authorList>
    </citation>
    <scope>NUCLEOTIDE SEQUENCE [LARGE SCALE GENOMIC DNA]</scope>
    <source>
        <strain evidence="9">JCM 14108</strain>
    </source>
</reference>
<proteinExistence type="predicted"/>
<dbReference type="InterPro" id="IPR036259">
    <property type="entry name" value="MFS_trans_sf"/>
</dbReference>
<dbReference type="SUPFAM" id="SSF103473">
    <property type="entry name" value="MFS general substrate transporter"/>
    <property type="match status" value="1"/>
</dbReference>
<keyword evidence="5 7" id="KW-1133">Transmembrane helix</keyword>